<dbReference type="InterPro" id="IPR000887">
    <property type="entry name" value="Aldlse_KDPG_KHG"/>
</dbReference>
<comment type="subunit">
    <text evidence="3">Homotrimer.</text>
</comment>
<proteinExistence type="inferred from homology"/>
<comment type="pathway">
    <text evidence="1">Carbohydrate acid metabolism.</text>
</comment>
<accession>A0A855Y3V0</accession>
<evidence type="ECO:0000256" key="5">
    <source>
        <dbReference type="ARBA" id="ARBA00023277"/>
    </source>
</evidence>
<dbReference type="NCBIfam" id="TIGR01182">
    <property type="entry name" value="eda"/>
    <property type="match status" value="1"/>
</dbReference>
<dbReference type="AlphaFoldDB" id="A0A855Y3V0"/>
<dbReference type="EMBL" id="QGTZ01000013">
    <property type="protein sequence ID" value="PWW35155.1"/>
    <property type="molecule type" value="Genomic_DNA"/>
</dbReference>
<evidence type="ECO:0000256" key="1">
    <source>
        <dbReference type="ARBA" id="ARBA00004761"/>
    </source>
</evidence>
<comment type="caution">
    <text evidence="6">The sequence shown here is derived from an EMBL/GenBank/DDBJ whole genome shotgun (WGS) entry which is preliminary data.</text>
</comment>
<evidence type="ECO:0000256" key="3">
    <source>
        <dbReference type="ARBA" id="ARBA00011233"/>
    </source>
</evidence>
<dbReference type="Proteomes" id="UP000247078">
    <property type="component" value="Unassembled WGS sequence"/>
</dbReference>
<evidence type="ECO:0000313" key="7">
    <source>
        <dbReference type="Proteomes" id="UP000247078"/>
    </source>
</evidence>
<dbReference type="SUPFAM" id="SSF51569">
    <property type="entry name" value="Aldolase"/>
    <property type="match status" value="1"/>
</dbReference>
<name>A0A855Y3V0_9BACL</name>
<sequence length="217" mass="22769">MKQGEVGMNLTEVLLESRLVAIVRGISREAAQAAGQGMTDGGIRLMEVTLNTPEAHDIIADWRARHEGKAYIGAGTVLNVQMAKEAVAAGAQFLVSPNVDLSVIEYAVEHGVEIWPGAMTPTEIVAAYEAGARVVKLFPMASLGIPYLREIKAPLNHIPLLATGGATLDNITDYYTAGAAAVGLGSALLPPEALAAGNDEHIAACTRAFVEIAKIKD</sequence>
<dbReference type="PANTHER" id="PTHR30246">
    <property type="entry name" value="2-KETO-3-DEOXY-6-PHOSPHOGLUCONATE ALDOLASE"/>
    <property type="match status" value="1"/>
</dbReference>
<gene>
    <name evidence="6" type="ORF">DET56_113159</name>
</gene>
<evidence type="ECO:0000313" key="6">
    <source>
        <dbReference type="EMBL" id="PWW35155.1"/>
    </source>
</evidence>
<dbReference type="Gene3D" id="3.20.20.70">
    <property type="entry name" value="Aldolase class I"/>
    <property type="match status" value="1"/>
</dbReference>
<reference evidence="6 7" key="1">
    <citation type="submission" date="2018-05" db="EMBL/GenBank/DDBJ databases">
        <title>Freshwater and sediment microbial communities from various areas in North America, analyzing microbe dynamics in response to fracking.</title>
        <authorList>
            <person name="Lamendella R."/>
        </authorList>
    </citation>
    <scope>NUCLEOTIDE SEQUENCE [LARGE SCALE GENOMIC DNA]</scope>
    <source>
        <strain evidence="6 7">DB-3</strain>
    </source>
</reference>
<dbReference type="InterPro" id="IPR013785">
    <property type="entry name" value="Aldolase_TIM"/>
</dbReference>
<evidence type="ECO:0000256" key="4">
    <source>
        <dbReference type="ARBA" id="ARBA00023239"/>
    </source>
</evidence>
<dbReference type="PANTHER" id="PTHR30246:SF1">
    <property type="entry name" value="2-DEHYDRO-3-DEOXY-6-PHOSPHOGALACTONATE ALDOLASE-RELATED"/>
    <property type="match status" value="1"/>
</dbReference>
<organism evidence="6 7">
    <name type="scientific">Paenibacillus pabuli</name>
    <dbReference type="NCBI Taxonomy" id="1472"/>
    <lineage>
        <taxon>Bacteria</taxon>
        <taxon>Bacillati</taxon>
        <taxon>Bacillota</taxon>
        <taxon>Bacilli</taxon>
        <taxon>Bacillales</taxon>
        <taxon>Paenibacillaceae</taxon>
        <taxon>Paenibacillus</taxon>
    </lineage>
</organism>
<keyword evidence="4" id="KW-0456">Lyase</keyword>
<comment type="similarity">
    <text evidence="2">Belongs to the KHG/KDPG aldolase family.</text>
</comment>
<dbReference type="CDD" id="cd00452">
    <property type="entry name" value="KDPG_aldolase"/>
    <property type="match status" value="1"/>
</dbReference>
<dbReference type="GO" id="GO:0016829">
    <property type="term" value="F:lyase activity"/>
    <property type="evidence" value="ECO:0007669"/>
    <property type="project" value="UniProtKB-KW"/>
</dbReference>
<keyword evidence="5" id="KW-0119">Carbohydrate metabolism</keyword>
<protein>
    <submittedName>
        <fullName evidence="6">2-dehydro-3-deoxyphosphogluconate aldolase/(4S)-4-hydroxy-2-oxoglutarate aldolase</fullName>
    </submittedName>
</protein>
<dbReference type="Pfam" id="PF01081">
    <property type="entry name" value="Aldolase"/>
    <property type="match status" value="1"/>
</dbReference>
<evidence type="ECO:0000256" key="2">
    <source>
        <dbReference type="ARBA" id="ARBA00006906"/>
    </source>
</evidence>